<keyword evidence="12" id="KW-1185">Reference proteome</keyword>
<protein>
    <recommendedName>
        <fullName evidence="8 9">Catalase-peroxidase</fullName>
        <shortName evidence="8">CP</shortName>
        <ecNumber evidence="8 9">1.11.1.21</ecNumber>
    </recommendedName>
    <alternativeName>
        <fullName evidence="8">Peroxidase/catalase</fullName>
    </alternativeName>
</protein>
<dbReference type="EMBL" id="CP009110">
    <property type="protein sequence ID" value="AIJ24618.1"/>
    <property type="molecule type" value="Genomic_DNA"/>
</dbReference>
<keyword evidence="5 8" id="KW-0408">Iron</keyword>
<dbReference type="EC" id="1.11.1.21" evidence="8 9"/>
<dbReference type="STRING" id="1068978.AMETH_4526"/>
<comment type="catalytic activity">
    <reaction evidence="7 8 9">
        <text>2 H2O2 = O2 + 2 H2O</text>
        <dbReference type="Rhea" id="RHEA:20309"/>
        <dbReference type="ChEBI" id="CHEBI:15377"/>
        <dbReference type="ChEBI" id="CHEBI:15379"/>
        <dbReference type="ChEBI" id="CHEBI:16240"/>
        <dbReference type="EC" id="1.11.1.21"/>
    </reaction>
</comment>
<dbReference type="CDD" id="cd08200">
    <property type="entry name" value="catalase_peroxidase_2"/>
    <property type="match status" value="1"/>
</dbReference>
<dbReference type="PATRIC" id="fig|1068978.7.peg.4858"/>
<dbReference type="InterPro" id="IPR010255">
    <property type="entry name" value="Haem_peroxidase_sf"/>
</dbReference>
<evidence type="ECO:0000256" key="3">
    <source>
        <dbReference type="ARBA" id="ARBA00022723"/>
    </source>
</evidence>
<evidence type="ECO:0000256" key="8">
    <source>
        <dbReference type="HAMAP-Rule" id="MF_01961"/>
    </source>
</evidence>
<comment type="cofactor">
    <cofactor evidence="8">
        <name>heme b</name>
        <dbReference type="ChEBI" id="CHEBI:60344"/>
    </cofactor>
    <text evidence="8">Binds 1 heme b (iron(II)-protoporphyrin IX) group per dimer.</text>
</comment>
<dbReference type="InterPro" id="IPR002016">
    <property type="entry name" value="Haem_peroxidase"/>
</dbReference>
<dbReference type="Gene3D" id="1.10.520.10">
    <property type="match status" value="2"/>
</dbReference>
<name>A0A076MUS9_AMYME</name>
<dbReference type="Gene3D" id="1.10.420.10">
    <property type="entry name" value="Peroxidase, domain 2"/>
    <property type="match status" value="2"/>
</dbReference>
<dbReference type="PRINTS" id="PR00460">
    <property type="entry name" value="BPEROXIDASE"/>
</dbReference>
<dbReference type="Pfam" id="PF00141">
    <property type="entry name" value="peroxidase"/>
    <property type="match status" value="2"/>
</dbReference>
<evidence type="ECO:0000313" key="12">
    <source>
        <dbReference type="Proteomes" id="UP000062973"/>
    </source>
</evidence>
<feature type="active site" description="Proton acceptor" evidence="8">
    <location>
        <position position="106"/>
    </location>
</feature>
<keyword evidence="3 8" id="KW-0479">Metal-binding</keyword>
<dbReference type="GO" id="GO:0004096">
    <property type="term" value="F:catalase activity"/>
    <property type="evidence" value="ECO:0007669"/>
    <property type="project" value="UniProtKB-UniRule"/>
</dbReference>
<evidence type="ECO:0000313" key="11">
    <source>
        <dbReference type="EMBL" id="AIJ24618.1"/>
    </source>
</evidence>
<sequence>MPENPDTHVYRTYDKVLSETGPARRRRDRGARVADWWPDRVDLAPLRRNPAGGNPLGPDFDYAAAFESIDLDELARDVDEVLTTSQDWWPADFGHYGPLVLRMAWHSAGTYRVFDGRGGAAAGMLRFAPLNSWPDNRNLDKAVRLLWPVKQKYGRRISWADLIVFAGNRALESMGFTTFGFGGGRVDVWEPDGTYWGPERKWLAEERYAGLRELDEPLAATAMGLIYVDPQGPATNPDPVLSARDIRETFRRMGLDDEETVALIGGGHTFGKTHGRADPNTTIGPEPEAAPLTAQGLGWIGSFGTGKGPDTVTTGLEGMWTRTPVRWDHTFFETLYAYEWDVELSPAGLWQWIPSGGEGEDTIPDPYDPDVKHHPVMLTTDLALQQDPEYDKIARRYLEHPEQFEDAFARAWFKLTHIDMGPRERYLGALVPEERLIWQDPVPDVDHELVDDADVAALKREVLASGLTIAELVSTAWASASTYRDSDKRGGANGARIRLRPQREWPVNEPERLAAVLDVLETIQRRFNENRRDDTRISLADLIVLAGCAAVEHAAAAAGCAVEVPFRPGRTDATQEWTDVEWFGHLEPVADGFRNYLGPRCPVPPEHHLVDRASLLTLTAPEMTVLLGGLRVLGATHRRSLLGVLTSRPGVLTNDFFVNLLDMGTEWVPKPGSGTWTAVYEGRDRVTGAPRWTASRIDLLFGSHSELRALSEVHASAEPDAFVRDFVAAWAKVMELGRFDRR</sequence>
<comment type="caution">
    <text evidence="8">Lacks conserved residue(s) required for the propagation of feature annotation.</text>
</comment>
<gene>
    <name evidence="8 11" type="primary">katG</name>
    <name evidence="11" type="ORF">AMETH_4526</name>
</gene>
<evidence type="ECO:0000259" key="10">
    <source>
        <dbReference type="PROSITE" id="PS50873"/>
    </source>
</evidence>
<comment type="similarity">
    <text evidence="8 9">Belongs to the peroxidase family. Peroxidase/catalase subfamily.</text>
</comment>
<evidence type="ECO:0000256" key="5">
    <source>
        <dbReference type="ARBA" id="ARBA00023004"/>
    </source>
</evidence>
<dbReference type="OrthoDB" id="9759743at2"/>
<dbReference type="GO" id="GO:0046872">
    <property type="term" value="F:metal ion binding"/>
    <property type="evidence" value="ECO:0007669"/>
    <property type="project" value="UniProtKB-KW"/>
</dbReference>
<accession>A0A076MUS9</accession>
<evidence type="ECO:0000256" key="9">
    <source>
        <dbReference type="RuleBase" id="RU003451"/>
    </source>
</evidence>
<dbReference type="RefSeq" id="WP_017983448.1">
    <property type="nucleotide sequence ID" value="NZ_AQUL01000001.1"/>
</dbReference>
<dbReference type="PANTHER" id="PTHR30555:SF0">
    <property type="entry name" value="CATALASE-PEROXIDASE"/>
    <property type="match status" value="1"/>
</dbReference>
<dbReference type="InterPro" id="IPR019794">
    <property type="entry name" value="Peroxidases_AS"/>
</dbReference>
<keyword evidence="4 8" id="KW-0560">Oxidoreductase</keyword>
<dbReference type="PROSITE" id="PS00436">
    <property type="entry name" value="PEROXIDASE_2"/>
    <property type="match status" value="1"/>
</dbReference>
<dbReference type="HAMAP" id="MF_01961">
    <property type="entry name" value="Catal_peroxid"/>
    <property type="match status" value="1"/>
</dbReference>
<feature type="cross-link" description="Tryptophyl-tyrosyl-methioninium (Tyr-Met) (with Trp-105)" evidence="8">
    <location>
        <begin position="227"/>
        <end position="253"/>
    </location>
</feature>
<evidence type="ECO:0000256" key="1">
    <source>
        <dbReference type="ARBA" id="ARBA00022559"/>
    </source>
</evidence>
<dbReference type="AlphaFoldDB" id="A0A076MUS9"/>
<dbReference type="Proteomes" id="UP000062973">
    <property type="component" value="Chromosome"/>
</dbReference>
<dbReference type="HOGENOM" id="CLU_025424_2_0_11"/>
<feature type="site" description="Transition state stabilizer" evidence="8">
    <location>
        <position position="102"/>
    </location>
</feature>
<comment type="subunit">
    <text evidence="8">Homodimer or homotetramer.</text>
</comment>
<feature type="domain" description="Plant heme peroxidase family profile" evidence="10">
    <location>
        <begin position="157"/>
        <end position="430"/>
    </location>
</feature>
<comment type="catalytic activity">
    <reaction evidence="8 9">
        <text>H2O2 + AH2 = A + 2 H2O</text>
        <dbReference type="Rhea" id="RHEA:30275"/>
        <dbReference type="ChEBI" id="CHEBI:13193"/>
        <dbReference type="ChEBI" id="CHEBI:15377"/>
        <dbReference type="ChEBI" id="CHEBI:16240"/>
        <dbReference type="ChEBI" id="CHEBI:17499"/>
        <dbReference type="EC" id="1.11.1.21"/>
    </reaction>
</comment>
<dbReference type="PROSITE" id="PS00435">
    <property type="entry name" value="PEROXIDASE_1"/>
    <property type="match status" value="1"/>
</dbReference>
<keyword evidence="6 8" id="KW-0376">Hydrogen peroxide</keyword>
<dbReference type="InterPro" id="IPR019793">
    <property type="entry name" value="Peroxidases_heam-ligand_BS"/>
</dbReference>
<evidence type="ECO:0000256" key="4">
    <source>
        <dbReference type="ARBA" id="ARBA00023002"/>
    </source>
</evidence>
<dbReference type="NCBIfam" id="NF011635">
    <property type="entry name" value="PRK15061.1"/>
    <property type="match status" value="1"/>
</dbReference>
<dbReference type="PRINTS" id="PR00458">
    <property type="entry name" value="PEROXIDASE"/>
</dbReference>
<dbReference type="PANTHER" id="PTHR30555">
    <property type="entry name" value="HYDROPEROXIDASE I, BIFUNCTIONAL CATALASE-PEROXIDASE"/>
    <property type="match status" value="1"/>
</dbReference>
<feature type="binding site" description="axial binding residue" evidence="8">
    <location>
        <position position="268"/>
    </location>
    <ligand>
        <name>heme b</name>
        <dbReference type="ChEBI" id="CHEBI:60344"/>
    </ligand>
    <ligandPart>
        <name>Fe</name>
        <dbReference type="ChEBI" id="CHEBI:18248"/>
    </ligandPart>
</feature>
<dbReference type="KEGG" id="amq:AMETH_4526"/>
<evidence type="ECO:0000256" key="6">
    <source>
        <dbReference type="ARBA" id="ARBA00023324"/>
    </source>
</evidence>
<dbReference type="GO" id="GO:0005829">
    <property type="term" value="C:cytosol"/>
    <property type="evidence" value="ECO:0007669"/>
    <property type="project" value="TreeGrafter"/>
</dbReference>
<comment type="PTM">
    <text evidence="8">Formation of the three residue Trp-Tyr-Met cross-link is important for the catalase, but not the peroxidase activity of the enzyme.</text>
</comment>
<dbReference type="GO" id="GO:0070301">
    <property type="term" value="P:cellular response to hydrogen peroxide"/>
    <property type="evidence" value="ECO:0007669"/>
    <property type="project" value="TreeGrafter"/>
</dbReference>
<dbReference type="GO" id="GO:0042744">
    <property type="term" value="P:hydrogen peroxide catabolic process"/>
    <property type="evidence" value="ECO:0007669"/>
    <property type="project" value="UniProtKB-KW"/>
</dbReference>
<keyword evidence="1 8" id="KW-0575">Peroxidase</keyword>
<dbReference type="GO" id="GO:0020037">
    <property type="term" value="F:heme binding"/>
    <property type="evidence" value="ECO:0007669"/>
    <property type="project" value="InterPro"/>
</dbReference>
<evidence type="ECO:0000256" key="2">
    <source>
        <dbReference type="ARBA" id="ARBA00022617"/>
    </source>
</evidence>
<dbReference type="eggNOG" id="COG0376">
    <property type="taxonomic scope" value="Bacteria"/>
</dbReference>
<evidence type="ECO:0000256" key="7">
    <source>
        <dbReference type="ARBA" id="ARBA00049145"/>
    </source>
</evidence>
<comment type="function">
    <text evidence="8">Bifunctional enzyme with both catalase and broad-spectrum peroxidase activity.</text>
</comment>
<dbReference type="NCBIfam" id="TIGR00198">
    <property type="entry name" value="cat_per_HPI"/>
    <property type="match status" value="1"/>
</dbReference>
<organism evidence="11 12">
    <name type="scientific">Amycolatopsis methanolica 239</name>
    <dbReference type="NCBI Taxonomy" id="1068978"/>
    <lineage>
        <taxon>Bacteria</taxon>
        <taxon>Bacillati</taxon>
        <taxon>Actinomycetota</taxon>
        <taxon>Actinomycetes</taxon>
        <taxon>Pseudonocardiales</taxon>
        <taxon>Pseudonocardiaceae</taxon>
        <taxon>Amycolatopsis</taxon>
        <taxon>Amycolatopsis methanolica group</taxon>
    </lineage>
</organism>
<dbReference type="PROSITE" id="PS50873">
    <property type="entry name" value="PEROXIDASE_4"/>
    <property type="match status" value="1"/>
</dbReference>
<proteinExistence type="inferred from homology"/>
<dbReference type="SUPFAM" id="SSF48113">
    <property type="entry name" value="Heme-dependent peroxidases"/>
    <property type="match status" value="2"/>
</dbReference>
<keyword evidence="2 8" id="KW-0349">Heme</keyword>
<reference evidence="11 12" key="1">
    <citation type="submission" date="2014-07" db="EMBL/GenBank/DDBJ databases">
        <title>Whole Genome Sequence of the Amycolatopsis methanolica 239.</title>
        <authorList>
            <person name="Tang B."/>
        </authorList>
    </citation>
    <scope>NUCLEOTIDE SEQUENCE [LARGE SCALE GENOMIC DNA]</scope>
    <source>
        <strain evidence="11 12">239</strain>
    </source>
</reference>
<dbReference type="InterPro" id="IPR000763">
    <property type="entry name" value="Catalase_peroxidase"/>
</dbReference>